<sequence length="347" mass="36324">MTGIGHERAVKIALLSFAHSHAEAYAPLLAAWPGVELLTTDPDGDAVDDGTLRGRRLAEHLGVAYVDTYEEALAWGPAAVVVCSENARHRDLVVAAASAGAHVLCEKPLATTIEDGQTMVDACRDAGVFLMMAYPVRFSPEFETLRRNVEAGVLGDLLAVVGTNNGKIPVGGRPWFVDPELAGGGALFDHVVHVADLVDALTGGEQPATVRAVTNRILHADDPRVRAETGGLVTATYDDGTVLTIDSSWSHPDAAPNWGGLTLQAVGSEGVIDIDPFGTHVGGTAGGGEAWLYLSTDLDHAMLGHFLAAMRSGTAPQPDGEVGLRTLRLVLDAQESAVSGAVVHRAR</sequence>
<dbReference type="InterPro" id="IPR051450">
    <property type="entry name" value="Gfo/Idh/MocA_Oxidoreductases"/>
</dbReference>
<reference evidence="4 5" key="2">
    <citation type="journal article" date="2010" name="Stand. Genomic Sci.">
        <title>Complete genome sequence of Xylanimonas cellulosilytica type strain (XIL07).</title>
        <authorList>
            <person name="Foster B."/>
            <person name="Pukall R."/>
            <person name="Abt B."/>
            <person name="Nolan M."/>
            <person name="Glavina Del Rio T."/>
            <person name="Chen F."/>
            <person name="Lucas S."/>
            <person name="Tice H."/>
            <person name="Pitluck S."/>
            <person name="Cheng J.-F."/>
            <person name="Chertkov O."/>
            <person name="Brettin T."/>
            <person name="Han C."/>
            <person name="Detter J.C."/>
            <person name="Bruce D."/>
            <person name="Goodwin L."/>
            <person name="Ivanova N."/>
            <person name="Mavromatis K."/>
            <person name="Pati A."/>
            <person name="Mikhailova N."/>
            <person name="Chen A."/>
            <person name="Palaniappan K."/>
            <person name="Land M."/>
            <person name="Hauser L."/>
            <person name="Chang Y.-J."/>
            <person name="Jeffries C.D."/>
            <person name="Chain P."/>
            <person name="Rohde M."/>
            <person name="Goeker M."/>
            <person name="Bristow J."/>
            <person name="Eisen J.A."/>
            <person name="Markowitz V."/>
            <person name="Hugenholtz P."/>
            <person name="Kyrpides N.C."/>
            <person name="Klenk H.-P."/>
            <person name="Lapidus A."/>
        </authorList>
    </citation>
    <scope>NUCLEOTIDE SEQUENCE [LARGE SCALE GENOMIC DNA]</scope>
    <source>
        <strain evidence="5">DSM 15894 / CECT 5975 / LMG 20990 / XIL07</strain>
    </source>
</reference>
<dbReference type="GO" id="GO:0000166">
    <property type="term" value="F:nucleotide binding"/>
    <property type="evidence" value="ECO:0007669"/>
    <property type="project" value="InterPro"/>
</dbReference>
<protein>
    <submittedName>
        <fullName evidence="4">Oxidoreductase domain protein</fullName>
    </submittedName>
</protein>
<reference evidence="5" key="1">
    <citation type="submission" date="2009-11" db="EMBL/GenBank/DDBJ databases">
        <title>The complete chromosome of Xylanimonas cellulosilytica DSM 15894.</title>
        <authorList>
            <consortium name="US DOE Joint Genome Institute (JGI-PGF)"/>
            <person name="Lucas S."/>
            <person name="Copeland A."/>
            <person name="Lapidus A."/>
            <person name="Glavina del Rio T."/>
            <person name="Dalin E."/>
            <person name="Tice H."/>
            <person name="Bruce D."/>
            <person name="Goodwin L."/>
            <person name="Pitluck S."/>
            <person name="Kyrpides N."/>
            <person name="Mavromatis K."/>
            <person name="Ivanova N."/>
            <person name="Mikhailova N."/>
            <person name="Foster B."/>
            <person name="Clum A."/>
            <person name="Brettin T."/>
            <person name="Detter J.C."/>
            <person name="Han C."/>
            <person name="Larimer F."/>
            <person name="Land M."/>
            <person name="Hauser L."/>
            <person name="Markowitz V."/>
            <person name="Cheng J.F."/>
            <person name="Hugenholtz P."/>
            <person name="Woyke T."/>
            <person name="Wu D."/>
            <person name="Gehrich-Schroeter G."/>
            <person name="Schneider S."/>
            <person name="Pukall S.R."/>
            <person name="Klenk H.P."/>
            <person name="Eisen J.A."/>
        </authorList>
    </citation>
    <scope>NUCLEOTIDE SEQUENCE [LARGE SCALE GENOMIC DNA]</scope>
    <source>
        <strain evidence="5">DSM 15894 / CECT 5975 / LMG 20990 / XIL07</strain>
    </source>
</reference>
<dbReference type="AlphaFoldDB" id="D1BUD0"/>
<dbReference type="Pfam" id="PF01408">
    <property type="entry name" value="GFO_IDH_MocA"/>
    <property type="match status" value="1"/>
</dbReference>
<dbReference type="Pfam" id="PF22725">
    <property type="entry name" value="GFO_IDH_MocA_C3"/>
    <property type="match status" value="1"/>
</dbReference>
<dbReference type="KEGG" id="xce:Xcel_2125"/>
<evidence type="ECO:0000256" key="1">
    <source>
        <dbReference type="ARBA" id="ARBA00023027"/>
    </source>
</evidence>
<dbReference type="OrthoDB" id="9792085at2"/>
<dbReference type="EMBL" id="CP001821">
    <property type="protein sequence ID" value="ACZ31143.1"/>
    <property type="molecule type" value="Genomic_DNA"/>
</dbReference>
<dbReference type="PANTHER" id="PTHR43377:SF1">
    <property type="entry name" value="BILIVERDIN REDUCTASE A"/>
    <property type="match status" value="1"/>
</dbReference>
<evidence type="ECO:0000313" key="5">
    <source>
        <dbReference type="Proteomes" id="UP000002255"/>
    </source>
</evidence>
<feature type="domain" description="Gfo/Idh/MocA-like oxidoreductase N-terminal" evidence="2">
    <location>
        <begin position="47"/>
        <end position="134"/>
    </location>
</feature>
<dbReference type="SUPFAM" id="SSF51735">
    <property type="entry name" value="NAD(P)-binding Rossmann-fold domains"/>
    <property type="match status" value="1"/>
</dbReference>
<evidence type="ECO:0000259" key="3">
    <source>
        <dbReference type="Pfam" id="PF22725"/>
    </source>
</evidence>
<dbReference type="RefSeq" id="WP_012878885.1">
    <property type="nucleotide sequence ID" value="NC_013530.1"/>
</dbReference>
<dbReference type="Proteomes" id="UP000002255">
    <property type="component" value="Chromosome"/>
</dbReference>
<name>D1BUD0_XYLCX</name>
<proteinExistence type="predicted"/>
<organism evidence="4 5">
    <name type="scientific">Xylanimonas cellulosilytica (strain DSM 15894 / JCM 12276 / CECT 5975 / KCTC 9989 / LMG 20990 / NBRC 107835 / XIL07)</name>
    <dbReference type="NCBI Taxonomy" id="446471"/>
    <lineage>
        <taxon>Bacteria</taxon>
        <taxon>Bacillati</taxon>
        <taxon>Actinomycetota</taxon>
        <taxon>Actinomycetes</taxon>
        <taxon>Micrococcales</taxon>
        <taxon>Promicromonosporaceae</taxon>
        <taxon>Xylanimonas</taxon>
    </lineage>
</organism>
<evidence type="ECO:0000259" key="2">
    <source>
        <dbReference type="Pfam" id="PF01408"/>
    </source>
</evidence>
<accession>D1BUD0</accession>
<dbReference type="Gene3D" id="3.30.360.10">
    <property type="entry name" value="Dihydrodipicolinate Reductase, domain 2"/>
    <property type="match status" value="1"/>
</dbReference>
<gene>
    <name evidence="4" type="ordered locus">Xcel_2125</name>
</gene>
<dbReference type="Gene3D" id="3.40.50.720">
    <property type="entry name" value="NAD(P)-binding Rossmann-like Domain"/>
    <property type="match status" value="1"/>
</dbReference>
<evidence type="ECO:0000313" key="4">
    <source>
        <dbReference type="EMBL" id="ACZ31143.1"/>
    </source>
</evidence>
<dbReference type="InterPro" id="IPR036291">
    <property type="entry name" value="NAD(P)-bd_dom_sf"/>
</dbReference>
<dbReference type="InterPro" id="IPR055170">
    <property type="entry name" value="GFO_IDH_MocA-like_dom"/>
</dbReference>
<dbReference type="HOGENOM" id="CLU_023194_1_2_11"/>
<dbReference type="STRING" id="446471.Xcel_2125"/>
<feature type="domain" description="GFO/IDH/MocA-like oxidoreductase" evidence="3">
    <location>
        <begin position="142"/>
        <end position="272"/>
    </location>
</feature>
<dbReference type="PANTHER" id="PTHR43377">
    <property type="entry name" value="BILIVERDIN REDUCTASE A"/>
    <property type="match status" value="1"/>
</dbReference>
<dbReference type="eggNOG" id="COG0673">
    <property type="taxonomic scope" value="Bacteria"/>
</dbReference>
<dbReference type="SUPFAM" id="SSF55347">
    <property type="entry name" value="Glyceraldehyde-3-phosphate dehydrogenase-like, C-terminal domain"/>
    <property type="match status" value="1"/>
</dbReference>
<keyword evidence="5" id="KW-1185">Reference proteome</keyword>
<keyword evidence="1" id="KW-0520">NAD</keyword>
<dbReference type="InterPro" id="IPR000683">
    <property type="entry name" value="Gfo/Idh/MocA-like_OxRdtase_N"/>
</dbReference>